<dbReference type="EMBL" id="NFZT01000001">
    <property type="protein sequence ID" value="OWV33249.1"/>
    <property type="molecule type" value="Genomic_DNA"/>
</dbReference>
<dbReference type="Proteomes" id="UP000198462">
    <property type="component" value="Unassembled WGS sequence"/>
</dbReference>
<accession>A0A219B614</accession>
<name>A0A219B614_9SPHN</name>
<comment type="caution">
    <text evidence="8">The sequence shown here is derived from an EMBL/GenBank/DDBJ whole genome shotgun (WGS) entry which is preliminary data.</text>
</comment>
<evidence type="ECO:0000313" key="8">
    <source>
        <dbReference type="EMBL" id="OWV33249.1"/>
    </source>
</evidence>
<dbReference type="GO" id="GO:0022857">
    <property type="term" value="F:transmembrane transporter activity"/>
    <property type="evidence" value="ECO:0007669"/>
    <property type="project" value="InterPro"/>
</dbReference>
<feature type="transmembrane region" description="Helical" evidence="6">
    <location>
        <begin position="62"/>
        <end position="80"/>
    </location>
</feature>
<sequence length="530" mass="55778">MSDETAAVVPEDRAKDVGSPYAWYVLGVLVLVYMLNFIDRQILSILAEDIKADLGIDDGQMGFLYGTAFAVFYALFGIPLGRLADMWVRKSLMAIGLFVWSTMTALSGLSQNFAQIAGARIGVGVGEAAASPCAFSMLSDYFPKESRATALAIYSGGLYLGGGISLFIGGAVAGNWNAAYPGGLDILMFNIVGWQAAFLAVGIPGILVAIWVATLREPLRGMSEGIVEPPTDDKWRKFFDELSSVIPPLTLFDAARGGTKSLIVNVVGALVIAAAVWGIIAATGATLQFLALGLGAYAVFSWSQSVKRRDPATYALIWGTPSFLLMLVGFGTIAFNTYAVSFWAAPYVLRTFEGADPAAVGLILGGPAAAGGFLGVVLGGRISDFLKRRNPAGRILVGIGAISAMVPFVLIMFTTDSLLLFYILNFPAQVVASTWVGVAAATSQDLVLPRMRGAATATYFIGTTLIGLGLGPWFAGEVSAKTGDLTTGILSLLVMVPVTLICLFLLYKRLPLAEATREERAAAAIANAAG</sequence>
<dbReference type="InterPro" id="IPR020846">
    <property type="entry name" value="MFS_dom"/>
</dbReference>
<dbReference type="GO" id="GO:0016020">
    <property type="term" value="C:membrane"/>
    <property type="evidence" value="ECO:0007669"/>
    <property type="project" value="UniProtKB-SubCell"/>
</dbReference>
<feature type="transmembrane region" description="Helical" evidence="6">
    <location>
        <begin position="192"/>
        <end position="213"/>
    </location>
</feature>
<evidence type="ECO:0000259" key="7">
    <source>
        <dbReference type="PROSITE" id="PS50850"/>
    </source>
</evidence>
<dbReference type="PROSITE" id="PS50850">
    <property type="entry name" value="MFS"/>
    <property type="match status" value="1"/>
</dbReference>
<evidence type="ECO:0000256" key="6">
    <source>
        <dbReference type="SAM" id="Phobius"/>
    </source>
</evidence>
<evidence type="ECO:0000256" key="4">
    <source>
        <dbReference type="ARBA" id="ARBA00022989"/>
    </source>
</evidence>
<feature type="transmembrane region" description="Helical" evidence="6">
    <location>
        <begin position="453"/>
        <end position="475"/>
    </location>
</feature>
<keyword evidence="3 6" id="KW-0812">Transmembrane</keyword>
<dbReference type="AlphaFoldDB" id="A0A219B614"/>
<dbReference type="SUPFAM" id="SSF103473">
    <property type="entry name" value="MFS general substrate transporter"/>
    <property type="match status" value="1"/>
</dbReference>
<keyword evidence="2" id="KW-0813">Transport</keyword>
<feature type="transmembrane region" description="Helical" evidence="6">
    <location>
        <begin position="315"/>
        <end position="338"/>
    </location>
</feature>
<feature type="transmembrane region" description="Helical" evidence="6">
    <location>
        <begin position="487"/>
        <end position="507"/>
    </location>
</feature>
<feature type="transmembrane region" description="Helical" evidence="6">
    <location>
        <begin position="392"/>
        <end position="413"/>
    </location>
</feature>
<evidence type="ECO:0000256" key="5">
    <source>
        <dbReference type="ARBA" id="ARBA00023136"/>
    </source>
</evidence>
<feature type="transmembrane region" description="Helical" evidence="6">
    <location>
        <begin position="286"/>
        <end position="303"/>
    </location>
</feature>
<protein>
    <submittedName>
        <fullName evidence="8">MFS transporter</fullName>
    </submittedName>
</protein>
<feature type="transmembrane region" description="Helical" evidence="6">
    <location>
        <begin position="358"/>
        <end position="380"/>
    </location>
</feature>
<dbReference type="InterPro" id="IPR036259">
    <property type="entry name" value="MFS_trans_sf"/>
</dbReference>
<organism evidence="8 9">
    <name type="scientific">Pacificimonas flava</name>
    <dbReference type="NCBI Taxonomy" id="1234595"/>
    <lineage>
        <taxon>Bacteria</taxon>
        <taxon>Pseudomonadati</taxon>
        <taxon>Pseudomonadota</taxon>
        <taxon>Alphaproteobacteria</taxon>
        <taxon>Sphingomonadales</taxon>
        <taxon>Sphingosinicellaceae</taxon>
        <taxon>Pacificimonas</taxon>
    </lineage>
</organism>
<dbReference type="RefSeq" id="WP_088712035.1">
    <property type="nucleotide sequence ID" value="NZ_NFZT01000001.1"/>
</dbReference>
<dbReference type="InterPro" id="IPR044770">
    <property type="entry name" value="MFS_spinster-like"/>
</dbReference>
<keyword evidence="9" id="KW-1185">Reference proteome</keyword>
<feature type="transmembrane region" description="Helical" evidence="6">
    <location>
        <begin position="92"/>
        <end position="110"/>
    </location>
</feature>
<dbReference type="CDD" id="cd17328">
    <property type="entry name" value="MFS_spinster_like"/>
    <property type="match status" value="1"/>
</dbReference>
<keyword evidence="4 6" id="KW-1133">Transmembrane helix</keyword>
<dbReference type="InterPro" id="IPR011701">
    <property type="entry name" value="MFS"/>
</dbReference>
<evidence type="ECO:0000256" key="1">
    <source>
        <dbReference type="ARBA" id="ARBA00004141"/>
    </source>
</evidence>
<evidence type="ECO:0000313" key="9">
    <source>
        <dbReference type="Proteomes" id="UP000198462"/>
    </source>
</evidence>
<gene>
    <name evidence="8" type="ORF">B5C34_07110</name>
</gene>
<proteinExistence type="predicted"/>
<dbReference type="Gene3D" id="1.20.1250.20">
    <property type="entry name" value="MFS general substrate transporter like domains"/>
    <property type="match status" value="2"/>
</dbReference>
<comment type="subcellular location">
    <subcellularLocation>
        <location evidence="1">Membrane</location>
        <topology evidence="1">Multi-pass membrane protein</topology>
    </subcellularLocation>
</comment>
<dbReference type="PANTHER" id="PTHR23505">
    <property type="entry name" value="SPINSTER"/>
    <property type="match status" value="1"/>
</dbReference>
<reference evidence="9" key="1">
    <citation type="submission" date="2017-05" db="EMBL/GenBank/DDBJ databases">
        <authorList>
            <person name="Lin X."/>
        </authorList>
    </citation>
    <scope>NUCLEOTIDE SEQUENCE [LARGE SCALE GENOMIC DNA]</scope>
    <source>
        <strain evidence="9">JLT2012</strain>
    </source>
</reference>
<feature type="transmembrane region" description="Helical" evidence="6">
    <location>
        <begin position="419"/>
        <end position="441"/>
    </location>
</feature>
<dbReference type="Pfam" id="PF07690">
    <property type="entry name" value="MFS_1"/>
    <property type="match status" value="1"/>
</dbReference>
<feature type="transmembrane region" description="Helical" evidence="6">
    <location>
        <begin position="262"/>
        <end position="280"/>
    </location>
</feature>
<dbReference type="PANTHER" id="PTHR23505:SF79">
    <property type="entry name" value="PROTEIN SPINSTER"/>
    <property type="match status" value="1"/>
</dbReference>
<feature type="domain" description="Major facilitator superfamily (MFS) profile" evidence="7">
    <location>
        <begin position="25"/>
        <end position="514"/>
    </location>
</feature>
<evidence type="ECO:0000256" key="3">
    <source>
        <dbReference type="ARBA" id="ARBA00022692"/>
    </source>
</evidence>
<dbReference type="STRING" id="1234595.C725_2218"/>
<feature type="transmembrane region" description="Helical" evidence="6">
    <location>
        <begin position="150"/>
        <end position="172"/>
    </location>
</feature>
<dbReference type="OrthoDB" id="7400989at2"/>
<evidence type="ECO:0000256" key="2">
    <source>
        <dbReference type="ARBA" id="ARBA00022448"/>
    </source>
</evidence>
<feature type="transmembrane region" description="Helical" evidence="6">
    <location>
        <begin position="21"/>
        <end position="38"/>
    </location>
</feature>
<keyword evidence="5 6" id="KW-0472">Membrane</keyword>